<gene>
    <name evidence="2" type="ORF">P775_17635</name>
</gene>
<dbReference type="AlphaFoldDB" id="A0A2G8RBC7"/>
<comment type="caution">
    <text evidence="2">The sequence shown here is derived from an EMBL/GenBank/DDBJ whole genome shotgun (WGS) entry which is preliminary data.</text>
</comment>
<sequence>MMKLLSSPASPFVRKVLITLHETGQLDDVEVVPVSNTPMAPNAAVAAANPMGKIPALIREDGPALYDSRVICRYLDHRAKAGLYPENRMWDVLTLEATADGIMEAAVLMTYEKRLRPEAQQSPDWIEAQWVKVDRALTAVNALWMSHLYGKLDMGHIAIGAALSYVDLRHDARNWRAGRDALAVWHKGFCERPSMQATQPPA</sequence>
<dbReference type="Gene3D" id="3.40.30.10">
    <property type="entry name" value="Glutaredoxin"/>
    <property type="match status" value="1"/>
</dbReference>
<keyword evidence="3" id="KW-1185">Reference proteome</keyword>
<reference evidence="2 3" key="1">
    <citation type="submission" date="2013-09" db="EMBL/GenBank/DDBJ databases">
        <title>Genome sequencing of Phaeobacter antarcticus sp. nov. SM1211.</title>
        <authorList>
            <person name="Zhang X.-Y."/>
            <person name="Liu C."/>
            <person name="Chen X.-L."/>
            <person name="Xie B.-B."/>
            <person name="Qin Q.-L."/>
            <person name="Rong J.-C."/>
            <person name="Zhang Y.-Z."/>
        </authorList>
    </citation>
    <scope>NUCLEOTIDE SEQUENCE [LARGE SCALE GENOMIC DNA]</scope>
    <source>
        <strain evidence="2 3">SM1211</strain>
    </source>
</reference>
<dbReference type="Proteomes" id="UP000231259">
    <property type="component" value="Unassembled WGS sequence"/>
</dbReference>
<dbReference type="InterPro" id="IPR036249">
    <property type="entry name" value="Thioredoxin-like_sf"/>
</dbReference>
<name>A0A2G8RBC7_9RHOB</name>
<evidence type="ECO:0000259" key="1">
    <source>
        <dbReference type="PROSITE" id="PS50404"/>
    </source>
</evidence>
<dbReference type="EMBL" id="AWWI01000120">
    <property type="protein sequence ID" value="PIL18864.1"/>
    <property type="molecule type" value="Genomic_DNA"/>
</dbReference>
<dbReference type="SUPFAM" id="SSF52833">
    <property type="entry name" value="Thioredoxin-like"/>
    <property type="match status" value="1"/>
</dbReference>
<dbReference type="Pfam" id="PF13409">
    <property type="entry name" value="GST_N_2"/>
    <property type="match status" value="1"/>
</dbReference>
<dbReference type="Pfam" id="PF13410">
    <property type="entry name" value="GST_C_2"/>
    <property type="match status" value="1"/>
</dbReference>
<dbReference type="CDD" id="cd03205">
    <property type="entry name" value="GST_C_6"/>
    <property type="match status" value="1"/>
</dbReference>
<organism evidence="2 3">
    <name type="scientific">Puniceibacterium antarcticum</name>
    <dbReference type="NCBI Taxonomy" id="1206336"/>
    <lineage>
        <taxon>Bacteria</taxon>
        <taxon>Pseudomonadati</taxon>
        <taxon>Pseudomonadota</taxon>
        <taxon>Alphaproteobacteria</taxon>
        <taxon>Rhodobacterales</taxon>
        <taxon>Paracoccaceae</taxon>
        <taxon>Puniceibacterium</taxon>
    </lineage>
</organism>
<dbReference type="GO" id="GO:0006559">
    <property type="term" value="P:L-phenylalanine catabolic process"/>
    <property type="evidence" value="ECO:0007669"/>
    <property type="project" value="TreeGrafter"/>
</dbReference>
<proteinExistence type="predicted"/>
<evidence type="ECO:0000313" key="3">
    <source>
        <dbReference type="Proteomes" id="UP000231259"/>
    </source>
</evidence>
<dbReference type="GO" id="GO:0004364">
    <property type="term" value="F:glutathione transferase activity"/>
    <property type="evidence" value="ECO:0007669"/>
    <property type="project" value="TreeGrafter"/>
</dbReference>
<dbReference type="Gene3D" id="1.20.1050.10">
    <property type="match status" value="1"/>
</dbReference>
<dbReference type="SUPFAM" id="SSF47616">
    <property type="entry name" value="GST C-terminal domain-like"/>
    <property type="match status" value="1"/>
</dbReference>
<evidence type="ECO:0000313" key="2">
    <source>
        <dbReference type="EMBL" id="PIL18864.1"/>
    </source>
</evidence>
<dbReference type="PROSITE" id="PS50404">
    <property type="entry name" value="GST_NTER"/>
    <property type="match status" value="1"/>
</dbReference>
<protein>
    <recommendedName>
        <fullName evidence="1">GST N-terminal domain-containing protein</fullName>
    </recommendedName>
</protein>
<dbReference type="GO" id="GO:0016034">
    <property type="term" value="F:maleylacetoacetate isomerase activity"/>
    <property type="evidence" value="ECO:0007669"/>
    <property type="project" value="TreeGrafter"/>
</dbReference>
<accession>A0A2G8RBC7</accession>
<feature type="domain" description="GST N-terminal" evidence="1">
    <location>
        <begin position="1"/>
        <end position="83"/>
    </location>
</feature>
<dbReference type="InterPro" id="IPR004045">
    <property type="entry name" value="Glutathione_S-Trfase_N"/>
</dbReference>
<dbReference type="GO" id="GO:0006749">
    <property type="term" value="P:glutathione metabolic process"/>
    <property type="evidence" value="ECO:0007669"/>
    <property type="project" value="TreeGrafter"/>
</dbReference>
<dbReference type="PANTHER" id="PTHR42673:SF4">
    <property type="entry name" value="MALEYLACETOACETATE ISOMERASE"/>
    <property type="match status" value="1"/>
</dbReference>
<dbReference type="InterPro" id="IPR036282">
    <property type="entry name" value="Glutathione-S-Trfase_C_sf"/>
</dbReference>
<dbReference type="PANTHER" id="PTHR42673">
    <property type="entry name" value="MALEYLACETOACETATE ISOMERASE"/>
    <property type="match status" value="1"/>
</dbReference>